<accession>A0A084XVP2</accession>
<sequence>MALKPLLEWLHRNGSDQASRNTVSRAVSIYNAWAASQAVKPTQGSLFEEYD</sequence>
<protein>
    <submittedName>
        <fullName evidence="1">Uncharacterized protein</fullName>
    </submittedName>
</protein>
<organism evidence="1 2">
    <name type="scientific">Candidatus Accumulibacter vicinus</name>
    <dbReference type="NCBI Taxonomy" id="2954382"/>
    <lineage>
        <taxon>Bacteria</taxon>
        <taxon>Pseudomonadati</taxon>
        <taxon>Pseudomonadota</taxon>
        <taxon>Betaproteobacteria</taxon>
        <taxon>Candidatus Accumulibacter</taxon>
    </lineage>
</organism>
<gene>
    <name evidence="1" type="ORF">CAPSK01_004215</name>
</gene>
<dbReference type="EMBL" id="JDSS02000042">
    <property type="protein sequence ID" value="KFB66536.1"/>
    <property type="molecule type" value="Genomic_DNA"/>
</dbReference>
<reference evidence="1 2" key="1">
    <citation type="submission" date="2014-07" db="EMBL/GenBank/DDBJ databases">
        <title>Expanding our view of genomic diversity in Candidatus Accumulibacter clades.</title>
        <authorList>
            <person name="Skennerton C.T."/>
            <person name="Barr J.J."/>
            <person name="Slater F.R."/>
            <person name="Bond P.L."/>
            <person name="Tyson G.W."/>
        </authorList>
    </citation>
    <scope>NUCLEOTIDE SEQUENCE [LARGE SCALE GENOMIC DNA]</scope>
    <source>
        <strain evidence="2">SK-01</strain>
    </source>
</reference>
<evidence type="ECO:0000313" key="1">
    <source>
        <dbReference type="EMBL" id="KFB66536.1"/>
    </source>
</evidence>
<dbReference type="RefSeq" id="WP_273704031.1">
    <property type="nucleotide sequence ID" value="NZ_JDSS02000042.1"/>
</dbReference>
<comment type="caution">
    <text evidence="1">The sequence shown here is derived from an EMBL/GenBank/DDBJ whole genome shotgun (WGS) entry which is preliminary data.</text>
</comment>
<name>A0A084XVP2_9PROT</name>
<dbReference type="Proteomes" id="UP000019812">
    <property type="component" value="Unassembled WGS sequence"/>
</dbReference>
<dbReference type="AlphaFoldDB" id="A0A084XVP2"/>
<evidence type="ECO:0000313" key="2">
    <source>
        <dbReference type="Proteomes" id="UP000019812"/>
    </source>
</evidence>
<dbReference type="STRING" id="1457154.CAPSK01_004215"/>
<proteinExistence type="predicted"/>